<dbReference type="PANTHER" id="PTHR46268:SF6">
    <property type="entry name" value="UNIVERSAL STRESS PROTEIN UP12"/>
    <property type="match status" value="1"/>
</dbReference>
<evidence type="ECO:0000313" key="4">
    <source>
        <dbReference type="Proteomes" id="UP001597472"/>
    </source>
</evidence>
<dbReference type="PANTHER" id="PTHR46268">
    <property type="entry name" value="STRESS RESPONSE PROTEIN NHAX"/>
    <property type="match status" value="1"/>
</dbReference>
<feature type="domain" description="UspA" evidence="2">
    <location>
        <begin position="156"/>
        <end position="277"/>
    </location>
</feature>
<dbReference type="CDD" id="cd00293">
    <property type="entry name" value="USP-like"/>
    <property type="match status" value="2"/>
</dbReference>
<comment type="caution">
    <text evidence="3">The sequence shown here is derived from an EMBL/GenBank/DDBJ whole genome shotgun (WGS) entry which is preliminary data.</text>
</comment>
<comment type="similarity">
    <text evidence="1">Belongs to the universal stress protein A family.</text>
</comment>
<proteinExistence type="inferred from homology"/>
<dbReference type="RefSeq" id="WP_376893718.1">
    <property type="nucleotide sequence ID" value="NZ_JBHULS010000003.1"/>
</dbReference>
<dbReference type="Proteomes" id="UP001597472">
    <property type="component" value="Unassembled WGS sequence"/>
</dbReference>
<evidence type="ECO:0000259" key="2">
    <source>
        <dbReference type="Pfam" id="PF00582"/>
    </source>
</evidence>
<sequence length="280" mass="31614">MKRIILPTDFSANSKHAMSYALQFFSNETCHFYLLHSYEPVAENMNHMQISAATFNVEKSAKALSEEKLHALQVHLEQLNNNPKHSFETVASFNILTDEVNYLADTKKCDYVVMGTKGATGAKEILFGSNTVQVFKKAPCPVMAIPEVAVYTKPEQVLFPTDFEIPYTTQMLQPVLEITTNCNAQLHVLHVASKTALTTEQNRQKLTLQKLLKPLVNTFHEVEETNVSAAILSFQETHSTDMLIMIQTKKSFFESLFFTSTIHHIGHHITKPFLVIPVTL</sequence>
<dbReference type="EMBL" id="JBHULS010000003">
    <property type="protein sequence ID" value="MFD2552004.1"/>
    <property type="molecule type" value="Genomic_DNA"/>
</dbReference>
<accession>A0ABW5KTR9</accession>
<dbReference type="InterPro" id="IPR014729">
    <property type="entry name" value="Rossmann-like_a/b/a_fold"/>
</dbReference>
<gene>
    <name evidence="3" type="ORF">ACFSQP_09265</name>
</gene>
<dbReference type="InterPro" id="IPR006015">
    <property type="entry name" value="Universal_stress_UspA"/>
</dbReference>
<reference evidence="4" key="1">
    <citation type="journal article" date="2019" name="Int. J. Syst. Evol. Microbiol.">
        <title>The Global Catalogue of Microorganisms (GCM) 10K type strain sequencing project: providing services to taxonomists for standard genome sequencing and annotation.</title>
        <authorList>
            <consortium name="The Broad Institute Genomics Platform"/>
            <consortium name="The Broad Institute Genome Sequencing Center for Infectious Disease"/>
            <person name="Wu L."/>
            <person name="Ma J."/>
        </authorList>
    </citation>
    <scope>NUCLEOTIDE SEQUENCE [LARGE SCALE GENOMIC DNA]</scope>
    <source>
        <strain evidence="4">KCTC 42587</strain>
    </source>
</reference>
<keyword evidence="4" id="KW-1185">Reference proteome</keyword>
<protein>
    <submittedName>
        <fullName evidence="3">Universal stress protein</fullName>
    </submittedName>
</protein>
<dbReference type="InterPro" id="IPR006016">
    <property type="entry name" value="UspA"/>
</dbReference>
<organism evidence="3 4">
    <name type="scientific">Bizionia sediminis</name>
    <dbReference type="NCBI Taxonomy" id="1737064"/>
    <lineage>
        <taxon>Bacteria</taxon>
        <taxon>Pseudomonadati</taxon>
        <taxon>Bacteroidota</taxon>
        <taxon>Flavobacteriia</taxon>
        <taxon>Flavobacteriales</taxon>
        <taxon>Flavobacteriaceae</taxon>
        <taxon>Bizionia</taxon>
    </lineage>
</organism>
<evidence type="ECO:0000313" key="3">
    <source>
        <dbReference type="EMBL" id="MFD2552004.1"/>
    </source>
</evidence>
<evidence type="ECO:0000256" key="1">
    <source>
        <dbReference type="ARBA" id="ARBA00008791"/>
    </source>
</evidence>
<dbReference type="Pfam" id="PF00582">
    <property type="entry name" value="Usp"/>
    <property type="match status" value="2"/>
</dbReference>
<dbReference type="SUPFAM" id="SSF52402">
    <property type="entry name" value="Adenine nucleotide alpha hydrolases-like"/>
    <property type="match status" value="2"/>
</dbReference>
<name>A0ABW5KTR9_9FLAO</name>
<dbReference type="Gene3D" id="3.40.50.620">
    <property type="entry name" value="HUPs"/>
    <property type="match status" value="2"/>
</dbReference>
<feature type="domain" description="UspA" evidence="2">
    <location>
        <begin position="1"/>
        <end position="146"/>
    </location>
</feature>
<dbReference type="PRINTS" id="PR01438">
    <property type="entry name" value="UNVRSLSTRESS"/>
</dbReference>